<proteinExistence type="predicted"/>
<gene>
    <name evidence="3" type="ORF">NCTC11179_02904</name>
</gene>
<feature type="domain" description="DUF5689" evidence="2">
    <location>
        <begin position="64"/>
        <end position="271"/>
    </location>
</feature>
<feature type="chain" id="PRO_5016995118" description="DUF5689 domain-containing protein" evidence="1">
    <location>
        <begin position="23"/>
        <end position="652"/>
    </location>
</feature>
<evidence type="ECO:0000313" key="4">
    <source>
        <dbReference type="Proteomes" id="UP000255024"/>
    </source>
</evidence>
<dbReference type="PROSITE" id="PS51257">
    <property type="entry name" value="PROKAR_LIPOPROTEIN"/>
    <property type="match status" value="1"/>
</dbReference>
<organism evidence="3 4">
    <name type="scientific">Myroides odoratus</name>
    <name type="common">Flavobacterium odoratum</name>
    <dbReference type="NCBI Taxonomy" id="256"/>
    <lineage>
        <taxon>Bacteria</taxon>
        <taxon>Pseudomonadati</taxon>
        <taxon>Bacteroidota</taxon>
        <taxon>Flavobacteriia</taxon>
        <taxon>Flavobacteriales</taxon>
        <taxon>Flavobacteriaceae</taxon>
        <taxon>Myroides</taxon>
    </lineage>
</organism>
<dbReference type="Proteomes" id="UP000255024">
    <property type="component" value="Unassembled WGS sequence"/>
</dbReference>
<keyword evidence="1" id="KW-0732">Signal</keyword>
<name>A0A378U2E2_MYROD</name>
<evidence type="ECO:0000256" key="1">
    <source>
        <dbReference type="SAM" id="SignalP"/>
    </source>
</evidence>
<keyword evidence="4" id="KW-1185">Reference proteome</keyword>
<reference evidence="3 4" key="1">
    <citation type="submission" date="2018-06" db="EMBL/GenBank/DDBJ databases">
        <authorList>
            <consortium name="Pathogen Informatics"/>
            <person name="Doyle S."/>
        </authorList>
    </citation>
    <scope>NUCLEOTIDE SEQUENCE [LARGE SCALE GENOMIC DNA]</scope>
    <source>
        <strain evidence="3 4">NCTC11179</strain>
    </source>
</reference>
<feature type="signal peptide" evidence="1">
    <location>
        <begin position="1"/>
        <end position="22"/>
    </location>
</feature>
<dbReference type="RefSeq" id="WP_115092145.1">
    <property type="nucleotide sequence ID" value="NZ_CP068107.1"/>
</dbReference>
<evidence type="ECO:0000259" key="2">
    <source>
        <dbReference type="Pfam" id="PF18942"/>
    </source>
</evidence>
<evidence type="ECO:0000313" key="3">
    <source>
        <dbReference type="EMBL" id="STZ69398.1"/>
    </source>
</evidence>
<accession>A0A378U2E2</accession>
<dbReference type="InterPro" id="IPR043744">
    <property type="entry name" value="DUF5689"/>
</dbReference>
<dbReference type="Pfam" id="PF18942">
    <property type="entry name" value="DUF5689"/>
    <property type="match status" value="1"/>
</dbReference>
<protein>
    <recommendedName>
        <fullName evidence="2">DUF5689 domain-containing protein</fullName>
    </recommendedName>
</protein>
<dbReference type="AlphaFoldDB" id="A0A378U2E2"/>
<sequence>MRTIFKSILFTALTTFLVTSCAKNDDFSVPSLKCNDPQVTVTTTTDNLYLIAPAEVGPYNGDAKDILKGVVISSDKGGNFYNKIYIVDETTQKPIIVNLADRSAYVTYPPGTIVYVKLGGLYIHNNEGMVNLGGGIQNGKYTSTISKAVINQYVGKYCKLADIKKYNTIVTLEELIKNKKEYKGKLVTVTGVQFARGLVGKKLYDEKDVDGQYQTLRQMVDKKNNSFYIRTSQYATDFVSYQIPANSGSITGIFDIFGDMIQFYPRILEDINLKEEPFVDEEIKPGKFLAFPGADFEKWDDFLRVIFNNQLSDPMATKAEGQGWENSTGLAIKGNREQNGYLFSVQGVKMPKDATKLSFLMKGTSDRSLSININRANGINYKAYNLDAVSGSKVVQPNETAMENNPDNTTNSYNGKIDTQGKWVKITLDLTSFKGAYHTEGTRTFISFKNGNKANYDLVIDEIRFEDGTPVEDDGGPVDPVDPEPTEADMLTNFNNWDEFTSKLSTHGLKSYATQAPGEGRNGKAAMKLSGTTTANDFVFTINGKQVPEGKTKLVLWVKGTSDKKSLSFNVNKPAGGYDPFNAGFIASTNLDLAKATANQYNGTIDTGGQWVKLTLDLSDTAYNSTGSGDVFSLKTGSGSTYELLIDSIYFQ</sequence>
<dbReference type="EMBL" id="UGQL01000002">
    <property type="protein sequence ID" value="STZ69398.1"/>
    <property type="molecule type" value="Genomic_DNA"/>
</dbReference>